<reference evidence="2 3" key="1">
    <citation type="journal article" date="2019" name="Sci. Rep.">
        <title>Orb-weaving spider Araneus ventricosus genome elucidates the spidroin gene catalogue.</title>
        <authorList>
            <person name="Kono N."/>
            <person name="Nakamura H."/>
            <person name="Ohtoshi R."/>
            <person name="Moran D.A.P."/>
            <person name="Shinohara A."/>
            <person name="Yoshida Y."/>
            <person name="Fujiwara M."/>
            <person name="Mori M."/>
            <person name="Tomita M."/>
            <person name="Arakawa K."/>
        </authorList>
    </citation>
    <scope>NUCLEOTIDE SEQUENCE [LARGE SCALE GENOMIC DNA]</scope>
</reference>
<feature type="non-terminal residue" evidence="2">
    <location>
        <position position="53"/>
    </location>
</feature>
<dbReference type="Proteomes" id="UP000499080">
    <property type="component" value="Unassembled WGS sequence"/>
</dbReference>
<evidence type="ECO:0000313" key="2">
    <source>
        <dbReference type="EMBL" id="GBM46703.1"/>
    </source>
</evidence>
<proteinExistence type="predicted"/>
<evidence type="ECO:0000256" key="1">
    <source>
        <dbReference type="SAM" id="MobiDB-lite"/>
    </source>
</evidence>
<evidence type="ECO:0000313" key="3">
    <source>
        <dbReference type="Proteomes" id="UP000499080"/>
    </source>
</evidence>
<comment type="caution">
    <text evidence="2">The sequence shown here is derived from an EMBL/GenBank/DDBJ whole genome shotgun (WGS) entry which is preliminary data.</text>
</comment>
<dbReference type="EMBL" id="BGPR01097766">
    <property type="protein sequence ID" value="GBM46703.1"/>
    <property type="molecule type" value="Genomic_DNA"/>
</dbReference>
<name>A0A4Y2FZF0_ARAVE</name>
<feature type="region of interest" description="Disordered" evidence="1">
    <location>
        <begin position="1"/>
        <end position="53"/>
    </location>
</feature>
<keyword evidence="3" id="KW-1185">Reference proteome</keyword>
<organism evidence="2 3">
    <name type="scientific">Araneus ventricosus</name>
    <name type="common">Orbweaver spider</name>
    <name type="synonym">Epeira ventricosa</name>
    <dbReference type="NCBI Taxonomy" id="182803"/>
    <lineage>
        <taxon>Eukaryota</taxon>
        <taxon>Metazoa</taxon>
        <taxon>Ecdysozoa</taxon>
        <taxon>Arthropoda</taxon>
        <taxon>Chelicerata</taxon>
        <taxon>Arachnida</taxon>
        <taxon>Araneae</taxon>
        <taxon>Araneomorphae</taxon>
        <taxon>Entelegynae</taxon>
        <taxon>Araneoidea</taxon>
        <taxon>Araneidae</taxon>
        <taxon>Araneus</taxon>
    </lineage>
</organism>
<sequence length="53" mass="6132">MRQAADHHPKHLTNPIQPEPVPEPITNQPTFHRSHAKWPFHPKPTSHTTQTEP</sequence>
<accession>A0A4Y2FZF0</accession>
<gene>
    <name evidence="2" type="ORF">AVEN_159554_1</name>
</gene>
<dbReference type="AlphaFoldDB" id="A0A4Y2FZF0"/>
<protein>
    <submittedName>
        <fullName evidence="2">Uncharacterized protein</fullName>
    </submittedName>
</protein>